<protein>
    <recommendedName>
        <fullName evidence="3">Long Rib domain-containing protein</fullName>
    </recommendedName>
</protein>
<dbReference type="GO" id="GO:0005975">
    <property type="term" value="P:carbohydrate metabolic process"/>
    <property type="evidence" value="ECO:0007669"/>
    <property type="project" value="UniProtKB-ARBA"/>
</dbReference>
<feature type="signal peptide" evidence="2">
    <location>
        <begin position="1"/>
        <end position="26"/>
    </location>
</feature>
<gene>
    <name evidence="4" type="ORF">CJ199_09900</name>
</gene>
<dbReference type="Proteomes" id="UP000235598">
    <property type="component" value="Unassembled WGS sequence"/>
</dbReference>
<dbReference type="NCBIfam" id="NF038186">
    <property type="entry name" value="YPDG_rpt"/>
    <property type="match status" value="3"/>
</dbReference>
<proteinExistence type="predicted"/>
<dbReference type="Pfam" id="PF18957">
    <property type="entry name" value="RibLong"/>
    <property type="match status" value="3"/>
</dbReference>
<feature type="compositionally biased region" description="Basic and acidic residues" evidence="1">
    <location>
        <begin position="838"/>
        <end position="848"/>
    </location>
</feature>
<dbReference type="InterPro" id="IPR013783">
    <property type="entry name" value="Ig-like_fold"/>
</dbReference>
<reference evidence="4 5" key="1">
    <citation type="submission" date="2017-09" db="EMBL/GenBank/DDBJ databases">
        <title>Bacterial strain isolated from the female urinary microbiota.</title>
        <authorList>
            <person name="Thomas-White K."/>
            <person name="Kumar N."/>
            <person name="Forster S."/>
            <person name="Putonti C."/>
            <person name="Lawley T."/>
            <person name="Wolfe A.J."/>
        </authorList>
    </citation>
    <scope>NUCLEOTIDE SEQUENCE [LARGE SCALE GENOMIC DNA]</scope>
    <source>
        <strain evidence="4 5">UMB1301</strain>
    </source>
</reference>
<feature type="non-terminal residue" evidence="4">
    <location>
        <position position="848"/>
    </location>
</feature>
<feature type="compositionally biased region" description="Basic and acidic residues" evidence="1">
    <location>
        <begin position="782"/>
        <end position="803"/>
    </location>
</feature>
<dbReference type="InterPro" id="IPR044055">
    <property type="entry name" value="RibLong"/>
</dbReference>
<accession>A0A2N6VKK9</accession>
<organism evidence="4 5">
    <name type="scientific">Brevibacterium paucivorans</name>
    <dbReference type="NCBI Taxonomy" id="170994"/>
    <lineage>
        <taxon>Bacteria</taxon>
        <taxon>Bacillati</taxon>
        <taxon>Actinomycetota</taxon>
        <taxon>Actinomycetes</taxon>
        <taxon>Micrococcales</taxon>
        <taxon>Brevibacteriaceae</taxon>
        <taxon>Brevibacterium</taxon>
    </lineage>
</organism>
<feature type="domain" description="Long Rib" evidence="3">
    <location>
        <begin position="774"/>
        <end position="847"/>
    </location>
</feature>
<name>A0A2N6VKK9_9MICO</name>
<dbReference type="InterPro" id="IPR028974">
    <property type="entry name" value="TSP_type-3_rpt"/>
</dbReference>
<feature type="domain" description="Long Rib" evidence="3">
    <location>
        <begin position="635"/>
        <end position="737"/>
    </location>
</feature>
<evidence type="ECO:0000313" key="5">
    <source>
        <dbReference type="Proteomes" id="UP000235598"/>
    </source>
</evidence>
<keyword evidence="2" id="KW-0732">Signal</keyword>
<feature type="compositionally biased region" description="Acidic residues" evidence="1">
    <location>
        <begin position="748"/>
        <end position="763"/>
    </location>
</feature>
<evidence type="ECO:0000256" key="1">
    <source>
        <dbReference type="SAM" id="MobiDB-lite"/>
    </source>
</evidence>
<dbReference type="SUPFAM" id="SSF103647">
    <property type="entry name" value="TSP type-3 repeat"/>
    <property type="match status" value="1"/>
</dbReference>
<sequence length="848" mass="92393">MRPLSRKRSLRVAAAGLSLAMAAAFAPGVFPTIEPEVAHAAQDPITSPGDWLGKKTVNGKVFLDRDANVASAQNVDEPLAGVKVYAQWIDYNNKKQRGAVSPVYTTQTNADGTYTISLPDWTDALGTVHKWEATAGQKLRIWADNPDPKNLQVAFIEGDSVFGGQGDRYHGTWNGTVGIQLAENYNISYHERDAAKGGQDWLYLPEDKSTTGEKQINQGRASGRVYYDQRGTFGNTLFVNHYEKRYGDVAVPNVKIRGSYVQDEVARRFDKWAEDNKGYTTEAFRDAQKQIMAEYEAETGKSAIAETVITETDNEGKYHLQFKGLWGNNYKSKGIMNAGEWGALAPDSETGSFLAGNLNSKHINYEYMYVSPVLPEGVDSNMDSSQSAMFQNILRTSMVHVTTGAGHAGNYIDNLDFSLRQTSRGFDVLEYNTTDNPAAPGDTAKTDTFGLTPNTAHVIVWTDSEGKEVHRCEANSDNLGVIPSCDFKVPEDLAKDTIYTATVYNAANESTPLMADSFLAYVAPEYKETEVKVGEEATAERPVNQNGTAVPNTAKFAAATAEDVKNAPEFQKSRLPEDAAPQEWVTVNADGTLTIKPGADVKPGTYNVPVKVTYEDGTTKIINAPIKVVSTDVTADTVEPKYEDKLVVPGKETKSSPTFTDKDGKDVEVPKDSKFSIADDFKAPEGYEVTIDENTGEITVTFPDGSKLNKDTVEEFDVPVTVTYPDGSKDDAKANFKLDTDGDGKPDTEDEDDDGDGIPDEDDSNPKVPNQNTIYEPGYEDGSGKPGEDVKIEKPEFKDKDGNPTEAPEGTKFTPGENAPEGVKVDENTGEITVPIPEDAKPGDKITV</sequence>
<feature type="chain" id="PRO_5039576479" description="Long Rib domain-containing protein" evidence="2">
    <location>
        <begin position="27"/>
        <end position="848"/>
    </location>
</feature>
<comment type="caution">
    <text evidence="4">The sequence shown here is derived from an EMBL/GenBank/DDBJ whole genome shotgun (WGS) entry which is preliminary data.</text>
</comment>
<evidence type="ECO:0000259" key="3">
    <source>
        <dbReference type="Pfam" id="PF18957"/>
    </source>
</evidence>
<feature type="domain" description="Long Rib" evidence="3">
    <location>
        <begin position="523"/>
        <end position="628"/>
    </location>
</feature>
<feature type="compositionally biased region" description="Basic and acidic residues" evidence="1">
    <location>
        <begin position="727"/>
        <end position="747"/>
    </location>
</feature>
<dbReference type="AlphaFoldDB" id="A0A2N6VKK9"/>
<evidence type="ECO:0000313" key="4">
    <source>
        <dbReference type="EMBL" id="PMD04675.1"/>
    </source>
</evidence>
<dbReference type="RefSeq" id="WP_219722389.1">
    <property type="nucleotide sequence ID" value="NZ_PNHK01000004.1"/>
</dbReference>
<dbReference type="Gene3D" id="2.60.40.10">
    <property type="entry name" value="Immunoglobulins"/>
    <property type="match status" value="1"/>
</dbReference>
<evidence type="ECO:0000256" key="2">
    <source>
        <dbReference type="SAM" id="SignalP"/>
    </source>
</evidence>
<dbReference type="EMBL" id="PNHK01000004">
    <property type="protein sequence ID" value="PMD04675.1"/>
    <property type="molecule type" value="Genomic_DNA"/>
</dbReference>
<dbReference type="GO" id="GO:0005509">
    <property type="term" value="F:calcium ion binding"/>
    <property type="evidence" value="ECO:0007669"/>
    <property type="project" value="InterPro"/>
</dbReference>
<feature type="region of interest" description="Disordered" evidence="1">
    <location>
        <begin position="721"/>
        <end position="848"/>
    </location>
</feature>